<keyword evidence="4" id="KW-1185">Reference proteome</keyword>
<accession>A0ABR9EKK5</accession>
<dbReference type="PANTHER" id="PTHR46825">
    <property type="entry name" value="D-ALANYL-D-ALANINE-CARBOXYPEPTIDASE/ENDOPEPTIDASE AMPH"/>
    <property type="match status" value="1"/>
</dbReference>
<feature type="chain" id="PRO_5047406358" description="Beta-lactamase-related domain-containing protein" evidence="1">
    <location>
        <begin position="20"/>
        <end position="520"/>
    </location>
</feature>
<dbReference type="InterPro" id="IPR012338">
    <property type="entry name" value="Beta-lactam/transpept-like"/>
</dbReference>
<reference evidence="3 4" key="1">
    <citation type="submission" date="2015-03" db="EMBL/GenBank/DDBJ databases">
        <title>Genome sequence of Pseudoalteromonas aurantia.</title>
        <authorList>
            <person name="Xie B.-B."/>
            <person name="Rong J.-C."/>
            <person name="Qin Q.-L."/>
            <person name="Zhang Y.-Z."/>
        </authorList>
    </citation>
    <scope>NUCLEOTIDE SEQUENCE [LARGE SCALE GENOMIC DNA]</scope>
    <source>
        <strain evidence="3 4">208</strain>
    </source>
</reference>
<evidence type="ECO:0000313" key="4">
    <source>
        <dbReference type="Proteomes" id="UP000615755"/>
    </source>
</evidence>
<dbReference type="Gene3D" id="3.40.710.10">
    <property type="entry name" value="DD-peptidase/beta-lactamase superfamily"/>
    <property type="match status" value="1"/>
</dbReference>
<protein>
    <recommendedName>
        <fullName evidence="2">Beta-lactamase-related domain-containing protein</fullName>
    </recommendedName>
</protein>
<dbReference type="RefSeq" id="WP_192509401.1">
    <property type="nucleotide sequence ID" value="NZ_AQGV01000015.1"/>
</dbReference>
<evidence type="ECO:0000256" key="1">
    <source>
        <dbReference type="SAM" id="SignalP"/>
    </source>
</evidence>
<comment type="caution">
    <text evidence="3">The sequence shown here is derived from an EMBL/GenBank/DDBJ whole genome shotgun (WGS) entry which is preliminary data.</text>
</comment>
<dbReference type="PANTHER" id="PTHR46825:SF7">
    <property type="entry name" value="D-ALANYL-D-ALANINE CARBOXYPEPTIDASE"/>
    <property type="match status" value="1"/>
</dbReference>
<dbReference type="EMBL" id="AQGV01000015">
    <property type="protein sequence ID" value="MBE0370248.1"/>
    <property type="molecule type" value="Genomic_DNA"/>
</dbReference>
<dbReference type="Proteomes" id="UP000615755">
    <property type="component" value="Unassembled WGS sequence"/>
</dbReference>
<feature type="domain" description="Beta-lactamase-related" evidence="2">
    <location>
        <begin position="146"/>
        <end position="474"/>
    </location>
</feature>
<dbReference type="Pfam" id="PF00144">
    <property type="entry name" value="Beta-lactamase"/>
    <property type="match status" value="1"/>
</dbReference>
<dbReference type="SUPFAM" id="SSF56601">
    <property type="entry name" value="beta-lactamase/transpeptidase-like"/>
    <property type="match status" value="1"/>
</dbReference>
<dbReference type="InterPro" id="IPR001466">
    <property type="entry name" value="Beta-lactam-related"/>
</dbReference>
<name>A0ABR9EKK5_9GAMM</name>
<proteinExistence type="predicted"/>
<dbReference type="InterPro" id="IPR050491">
    <property type="entry name" value="AmpC-like"/>
</dbReference>
<gene>
    <name evidence="3" type="ORF">PAUR_b0233</name>
</gene>
<keyword evidence="1" id="KW-0732">Signal</keyword>
<organism evidence="3 4">
    <name type="scientific">Pseudoalteromonas aurantia 208</name>
    <dbReference type="NCBI Taxonomy" id="1314867"/>
    <lineage>
        <taxon>Bacteria</taxon>
        <taxon>Pseudomonadati</taxon>
        <taxon>Pseudomonadota</taxon>
        <taxon>Gammaproteobacteria</taxon>
        <taxon>Alteromonadales</taxon>
        <taxon>Pseudoalteromonadaceae</taxon>
        <taxon>Pseudoalteromonas</taxon>
    </lineage>
</organism>
<evidence type="ECO:0000313" key="3">
    <source>
        <dbReference type="EMBL" id="MBE0370248.1"/>
    </source>
</evidence>
<sequence>MKFSIKPLTLLVSSLILTACGSSSHAPKITLEKTSFTAIATTHLTITADITDEDNDLNAIEWQQVQGPGTTEFVDQAVGSNKVTFMLPHEAGEYVYVVSAIDKKNFKRSERITVQVGSLQEHIFEPLSTLFDSTFTQHEGEIINMASLIDFGDGIVWQDAAGLAQQATRQPMTPEHQFRIASVSKTLSAAVTFKLIEKGLFALDTPIGELLTDTDMPQGFTVGDLHHSGDTKQGETITIRQLLDQSTGIRDFVSYLQDFQAPDTRALLEALTQQDHNVPQRWHSDLLIQELLERGLTKELETMPGSAYLYGNSNSDLLAWTLEKFTDQTFEALLEEHVFLPLDMQHTYMDYHQAKKGRGPIDHLFMIQTDAPEYQYLNGNHNIVALGVNTSFAWAGGGIVSTLDDLNAFFSALHSDQFILDAALRSELKSYWRKTTTAEEELEGPTEFYGLAMEKVIEKNYQTVGHSGFWGVYASHVTPLDVHMYTWAGQPYSDAAETFQDQAIKLLHSKGINGTTVFQQ</sequence>
<evidence type="ECO:0000259" key="2">
    <source>
        <dbReference type="Pfam" id="PF00144"/>
    </source>
</evidence>
<dbReference type="PROSITE" id="PS51257">
    <property type="entry name" value="PROKAR_LIPOPROTEIN"/>
    <property type="match status" value="1"/>
</dbReference>
<feature type="signal peptide" evidence="1">
    <location>
        <begin position="1"/>
        <end position="19"/>
    </location>
</feature>